<dbReference type="Pfam" id="PF00551">
    <property type="entry name" value="Formyl_trans_N"/>
    <property type="match status" value="1"/>
</dbReference>
<evidence type="ECO:0000256" key="5">
    <source>
        <dbReference type="ARBA" id="ARBA00022917"/>
    </source>
</evidence>
<dbReference type="OrthoDB" id="10268103at2759"/>
<evidence type="ECO:0000259" key="7">
    <source>
        <dbReference type="Pfam" id="PF02911"/>
    </source>
</evidence>
<gene>
    <name evidence="8" type="ORF">T551_00104</name>
</gene>
<dbReference type="InterPro" id="IPR041711">
    <property type="entry name" value="Met-tRNA-FMT_N"/>
</dbReference>
<dbReference type="Pfam" id="PF02911">
    <property type="entry name" value="Formyl_trans_C"/>
    <property type="match status" value="1"/>
</dbReference>
<accession>A0A0W4ZW71</accession>
<dbReference type="InterPro" id="IPR011034">
    <property type="entry name" value="Formyl_transferase-like_C_sf"/>
</dbReference>
<evidence type="ECO:0000256" key="1">
    <source>
        <dbReference type="ARBA" id="ARBA00010699"/>
    </source>
</evidence>
<proteinExistence type="inferred from homology"/>
<dbReference type="AlphaFoldDB" id="A0A0W4ZW71"/>
<dbReference type="RefSeq" id="XP_018231311.1">
    <property type="nucleotide sequence ID" value="XM_018372371.1"/>
</dbReference>
<feature type="domain" description="Formyl transferase N-terminal" evidence="6">
    <location>
        <begin position="34"/>
        <end position="223"/>
    </location>
</feature>
<dbReference type="InterPro" id="IPR005793">
    <property type="entry name" value="Formyl_trans_C"/>
</dbReference>
<feature type="domain" description="Formyl transferase C-terminal" evidence="7">
    <location>
        <begin position="246"/>
        <end position="343"/>
    </location>
</feature>
<keyword evidence="5" id="KW-0648">Protein biosynthesis</keyword>
<keyword evidence="9" id="KW-1185">Reference proteome</keyword>
<name>A0A0W4ZW71_PNEJ7</name>
<reference evidence="9" key="1">
    <citation type="journal article" date="2016" name="Nat. Commun.">
        <title>Genome analysis of three Pneumocystis species reveals adaptation mechanisms to life exclusively in mammalian hosts.</title>
        <authorList>
            <person name="Ma L."/>
            <person name="Chen Z."/>
            <person name="Huang D.W."/>
            <person name="Kutty G."/>
            <person name="Ishihara M."/>
            <person name="Wang H."/>
            <person name="Abouelleil A."/>
            <person name="Bishop L."/>
            <person name="Davey E."/>
            <person name="Deng R."/>
            <person name="Deng X."/>
            <person name="Fan L."/>
            <person name="Fantoni G."/>
            <person name="Fitzgerald M."/>
            <person name="Gogineni E."/>
            <person name="Goldberg J.M."/>
            <person name="Handley G."/>
            <person name="Hu X."/>
            <person name="Huber C."/>
            <person name="Jiao X."/>
            <person name="Jones K."/>
            <person name="Levin J.Z."/>
            <person name="Liu Y."/>
            <person name="Macdonald P."/>
            <person name="Melnikov A."/>
            <person name="Raley C."/>
            <person name="Sassi M."/>
            <person name="Sherman B.T."/>
            <person name="Song X."/>
            <person name="Sykes S."/>
            <person name="Tran B."/>
            <person name="Walsh L."/>
            <person name="Xia Y."/>
            <person name="Yang J."/>
            <person name="Young S."/>
            <person name="Zeng Q."/>
            <person name="Zheng X."/>
            <person name="Stephens R."/>
            <person name="Nusbaum C."/>
            <person name="Birren B.W."/>
            <person name="Azadi P."/>
            <person name="Lempicki R.A."/>
            <person name="Cuomo C.A."/>
            <person name="Kovacs J.A."/>
        </authorList>
    </citation>
    <scope>NUCLEOTIDE SEQUENCE [LARGE SCALE GENOMIC DNA]</scope>
    <source>
        <strain evidence="9">RU7</strain>
    </source>
</reference>
<evidence type="ECO:0000313" key="8">
    <source>
        <dbReference type="EMBL" id="KTW32619.1"/>
    </source>
</evidence>
<evidence type="ECO:0000256" key="3">
    <source>
        <dbReference type="ARBA" id="ARBA00014185"/>
    </source>
</evidence>
<dbReference type="SUPFAM" id="SSF53328">
    <property type="entry name" value="Formyltransferase"/>
    <property type="match status" value="1"/>
</dbReference>
<comment type="caution">
    <text evidence="8">The sequence shown here is derived from an EMBL/GenBank/DDBJ whole genome shotgun (WGS) entry which is preliminary data.</text>
</comment>
<evidence type="ECO:0000256" key="2">
    <source>
        <dbReference type="ARBA" id="ARBA00012261"/>
    </source>
</evidence>
<dbReference type="GeneID" id="28938626"/>
<protein>
    <recommendedName>
        <fullName evidence="3">Methionyl-tRNA formyltransferase, mitochondrial</fullName>
        <ecNumber evidence="2">2.1.2.9</ecNumber>
    </recommendedName>
</protein>
<dbReference type="GO" id="GO:0005739">
    <property type="term" value="C:mitochondrion"/>
    <property type="evidence" value="ECO:0007669"/>
    <property type="project" value="EnsemblFungi"/>
</dbReference>
<dbReference type="InterPro" id="IPR036477">
    <property type="entry name" value="Formyl_transf_N_sf"/>
</dbReference>
<evidence type="ECO:0000313" key="9">
    <source>
        <dbReference type="Proteomes" id="UP000053447"/>
    </source>
</evidence>
<dbReference type="PANTHER" id="PTHR11138:SF5">
    <property type="entry name" value="METHIONYL-TRNA FORMYLTRANSFERASE, MITOCHONDRIAL"/>
    <property type="match status" value="1"/>
</dbReference>
<evidence type="ECO:0000256" key="4">
    <source>
        <dbReference type="ARBA" id="ARBA00022679"/>
    </source>
</evidence>
<dbReference type="GO" id="GO:0004479">
    <property type="term" value="F:methionyl-tRNA formyltransferase activity"/>
    <property type="evidence" value="ECO:0007669"/>
    <property type="project" value="UniProtKB-EC"/>
</dbReference>
<dbReference type="STRING" id="1408657.A0A0W4ZW71"/>
<dbReference type="SUPFAM" id="SSF50486">
    <property type="entry name" value="FMT C-terminal domain-like"/>
    <property type="match status" value="1"/>
</dbReference>
<dbReference type="NCBIfam" id="TIGR00460">
    <property type="entry name" value="fmt"/>
    <property type="match status" value="1"/>
</dbReference>
<dbReference type="EC" id="2.1.2.9" evidence="2"/>
<sequence length="354" mass="41185">MRYIVLDLSKKCAKIRIQKRHFTENTCFRRDPLRILFFGTDYFSTFSLLSLISLYQSNKAILEKIEVVTLSDSKIGRRNKILYKTPVKLLAMEYNLKIHEVENGNMQKISDIICNHKEMFNLAIAVSFGHLIPSLLLENIKYGGINVHPSFLPRHKGPAPLHHTLLNRDKYTGVTIQTLHPYKFDQGKIISVSKPYKIAEKETLQTLSKTLSKISAELLIEVLLKQEYLNFNKNIRNIYEPSYARKIKKDDEIIKWDKWTSDEIELRNRIFGKLQCRFKSSNKVVILSDIQIINDTEERVYGCSGLYTCSKNELHVRCLDGRSLKIGKIKIEGKNWVNAKEWSMTSSKKSDYFI</sequence>
<keyword evidence="4 8" id="KW-0808">Transferase</keyword>
<dbReference type="Gene3D" id="3.40.50.12230">
    <property type="match status" value="1"/>
</dbReference>
<evidence type="ECO:0000259" key="6">
    <source>
        <dbReference type="Pfam" id="PF00551"/>
    </source>
</evidence>
<dbReference type="Proteomes" id="UP000053447">
    <property type="component" value="Unassembled WGS sequence"/>
</dbReference>
<dbReference type="InterPro" id="IPR002376">
    <property type="entry name" value="Formyl_transf_N"/>
</dbReference>
<dbReference type="EMBL" id="LFWA01000001">
    <property type="protein sequence ID" value="KTW32619.1"/>
    <property type="molecule type" value="Genomic_DNA"/>
</dbReference>
<organism evidence="8 9">
    <name type="scientific">Pneumocystis jirovecii (strain RU7)</name>
    <name type="common">Human pneumocystis pneumonia agent</name>
    <dbReference type="NCBI Taxonomy" id="1408657"/>
    <lineage>
        <taxon>Eukaryota</taxon>
        <taxon>Fungi</taxon>
        <taxon>Dikarya</taxon>
        <taxon>Ascomycota</taxon>
        <taxon>Taphrinomycotina</taxon>
        <taxon>Pneumocystomycetes</taxon>
        <taxon>Pneumocystaceae</taxon>
        <taxon>Pneumocystis</taxon>
    </lineage>
</organism>
<dbReference type="VEuPathDB" id="FungiDB:T551_00104"/>
<dbReference type="CDD" id="cd08646">
    <property type="entry name" value="FMT_core_Met-tRNA-FMT_N"/>
    <property type="match status" value="1"/>
</dbReference>
<comment type="similarity">
    <text evidence="1">Belongs to the Fmt family.</text>
</comment>
<dbReference type="PANTHER" id="PTHR11138">
    <property type="entry name" value="METHIONYL-TRNA FORMYLTRANSFERASE"/>
    <property type="match status" value="1"/>
</dbReference>
<dbReference type="InterPro" id="IPR005794">
    <property type="entry name" value="Fmt"/>
</dbReference>